<dbReference type="Proteomes" id="UP000187412">
    <property type="component" value="Unassembled WGS sequence"/>
</dbReference>
<comment type="caution">
    <text evidence="4">The sequence shown here is derived from an EMBL/GenBank/DDBJ whole genome shotgun (WGS) entry which is preliminary data.</text>
</comment>
<evidence type="ECO:0000313" key="4">
    <source>
        <dbReference type="EMBL" id="OMD52489.1"/>
    </source>
</evidence>
<evidence type="ECO:0000313" key="5">
    <source>
        <dbReference type="Proteomes" id="UP000187412"/>
    </source>
</evidence>
<dbReference type="Gene3D" id="3.90.79.10">
    <property type="entry name" value="Nucleoside Triphosphate Pyrophosphohydrolase"/>
    <property type="match status" value="1"/>
</dbReference>
<dbReference type="InterPro" id="IPR020084">
    <property type="entry name" value="NUDIX_hydrolase_CS"/>
</dbReference>
<dbReference type="EMBL" id="MPTB01000003">
    <property type="protein sequence ID" value="OMD52489.1"/>
    <property type="molecule type" value="Genomic_DNA"/>
</dbReference>
<organism evidence="4 5">
    <name type="scientific">Paenibacillus borealis</name>
    <dbReference type="NCBI Taxonomy" id="160799"/>
    <lineage>
        <taxon>Bacteria</taxon>
        <taxon>Bacillati</taxon>
        <taxon>Bacillota</taxon>
        <taxon>Bacilli</taxon>
        <taxon>Bacillales</taxon>
        <taxon>Paenibacillaceae</taxon>
        <taxon>Paenibacillus</taxon>
    </lineage>
</organism>
<dbReference type="PROSITE" id="PS51462">
    <property type="entry name" value="NUDIX"/>
    <property type="match status" value="1"/>
</dbReference>
<evidence type="ECO:0000259" key="3">
    <source>
        <dbReference type="PROSITE" id="PS51462"/>
    </source>
</evidence>
<name>A0ABX3HR91_PAEBO</name>
<protein>
    <submittedName>
        <fullName evidence="4">NUDIX hydrolase</fullName>
    </submittedName>
</protein>
<sequence length="144" mass="16516">MSEFRLLSVVHVFMIRNQQLLLLRRFNTGHDDGYYALPAGRLERGEGVMTAAIREVQEECGAVIAHGDLEMTGVMHIKTSNDERVDFFFIAKQWSGEISNAEPHKCDDLRWFPLDRLPANLLPVAGQALDQYRQGVWFSEHGWK</sequence>
<dbReference type="PANTHER" id="PTHR43046">
    <property type="entry name" value="GDP-MANNOSE MANNOSYL HYDROLASE"/>
    <property type="match status" value="1"/>
</dbReference>
<evidence type="ECO:0000256" key="2">
    <source>
        <dbReference type="ARBA" id="ARBA00022801"/>
    </source>
</evidence>
<dbReference type="InterPro" id="IPR000086">
    <property type="entry name" value="NUDIX_hydrolase_dom"/>
</dbReference>
<comment type="cofactor">
    <cofactor evidence="1">
        <name>Mg(2+)</name>
        <dbReference type="ChEBI" id="CHEBI:18420"/>
    </cofactor>
</comment>
<dbReference type="RefSeq" id="WP_076109342.1">
    <property type="nucleotide sequence ID" value="NZ_MPTB01000003.1"/>
</dbReference>
<dbReference type="GO" id="GO:0016787">
    <property type="term" value="F:hydrolase activity"/>
    <property type="evidence" value="ECO:0007669"/>
    <property type="project" value="UniProtKB-KW"/>
</dbReference>
<dbReference type="SUPFAM" id="SSF55811">
    <property type="entry name" value="Nudix"/>
    <property type="match status" value="1"/>
</dbReference>
<dbReference type="PANTHER" id="PTHR43046:SF16">
    <property type="entry name" value="ADP-RIBOSE PYROPHOSPHATASE YJHB-RELATED"/>
    <property type="match status" value="1"/>
</dbReference>
<dbReference type="CDD" id="cd04683">
    <property type="entry name" value="NUDIX_Hydrolase"/>
    <property type="match status" value="1"/>
</dbReference>
<keyword evidence="5" id="KW-1185">Reference proteome</keyword>
<accession>A0ABX3HR91</accession>
<gene>
    <name evidence="4" type="ORF">BSK56_03545</name>
</gene>
<dbReference type="InterPro" id="IPR015797">
    <property type="entry name" value="NUDIX_hydrolase-like_dom_sf"/>
</dbReference>
<reference evidence="4 5" key="1">
    <citation type="submission" date="2016-10" db="EMBL/GenBank/DDBJ databases">
        <title>Paenibacillus species isolates.</title>
        <authorList>
            <person name="Beno S.M."/>
        </authorList>
    </citation>
    <scope>NUCLEOTIDE SEQUENCE [LARGE SCALE GENOMIC DNA]</scope>
    <source>
        <strain evidence="4 5">FSL H7-0744</strain>
    </source>
</reference>
<dbReference type="Pfam" id="PF00293">
    <property type="entry name" value="NUDIX"/>
    <property type="match status" value="1"/>
</dbReference>
<proteinExistence type="predicted"/>
<dbReference type="PROSITE" id="PS00893">
    <property type="entry name" value="NUDIX_BOX"/>
    <property type="match status" value="1"/>
</dbReference>
<evidence type="ECO:0000256" key="1">
    <source>
        <dbReference type="ARBA" id="ARBA00001946"/>
    </source>
</evidence>
<keyword evidence="2 4" id="KW-0378">Hydrolase</keyword>
<feature type="domain" description="Nudix hydrolase" evidence="3">
    <location>
        <begin position="5"/>
        <end position="136"/>
    </location>
</feature>